<feature type="compositionally biased region" description="Acidic residues" evidence="1">
    <location>
        <begin position="157"/>
        <end position="167"/>
    </location>
</feature>
<name>A0A163KWJ5_ABSGL</name>
<protein>
    <submittedName>
        <fullName evidence="2">Uncharacterized protein</fullName>
    </submittedName>
</protein>
<feature type="compositionally biased region" description="Basic residues" evidence="1">
    <location>
        <begin position="454"/>
        <end position="465"/>
    </location>
</feature>
<dbReference type="AlphaFoldDB" id="A0A163KWJ5"/>
<sequence>MKKFFGGKKKKESNATAFVKADSSYQTPHMVSRKLNLVPSIDQSRHPLKLMDSNNINDIDLLSSKSQAPLKPLLARRLQRPTSSPPALVMPRPCYAEPPTRAVLKSYDHDKTQVDPEYGFQAHDNQLLFGVDPAHSSSDDPIKSIKISPMTALPPQYDDDDDDDDDLGGSMHSNSCSNDLHQMPESAMPPPIFDTYGNRGLLSTSTHATDIYSDDMTQRQDSTPMHQDELHSLRQKLSLLQKQTELDRLEYGQMEQALFERTKWMNAEMDRTQSKIMALSTSRRGSGAFQDYYDTSPSIYSDDDMAFPPADHYHRQQQQSPIDELFEPRWNTPDRQYPRQHDRHHHHNHNHRYSSESPSPHKSKSGDSMSCLSRPPSSGDRSSLSGVTPIIPSNTLHQNGQPQRTLFDEENALVSRLDEMSFYSKGRDGYRHYGRRPPPPRLHPRDSKSPARCGPHHSPRTRYQRSRSVERPCGNFYRQPPPPMTYSDDDDDADDFDYMYDAAWCHPPPPCRRRDPWIPALPSRYPPSYRCRRPSPSDYIM</sequence>
<accession>A0A163KWJ5</accession>
<feature type="compositionally biased region" description="Polar residues" evidence="1">
    <location>
        <begin position="171"/>
        <end position="180"/>
    </location>
</feature>
<feature type="compositionally biased region" description="Polar residues" evidence="1">
    <location>
        <begin position="366"/>
        <end position="404"/>
    </location>
</feature>
<proteinExistence type="predicted"/>
<reference evidence="2" key="1">
    <citation type="submission" date="2016-04" db="EMBL/GenBank/DDBJ databases">
        <authorList>
            <person name="Evans L.H."/>
            <person name="Alamgir A."/>
            <person name="Owens N."/>
            <person name="Weber N.D."/>
            <person name="Virtaneva K."/>
            <person name="Barbian K."/>
            <person name="Babar A."/>
            <person name="Rosenke K."/>
        </authorList>
    </citation>
    <scope>NUCLEOTIDE SEQUENCE [LARGE SCALE GENOMIC DNA]</scope>
    <source>
        <strain evidence="2">CBS 101.48</strain>
    </source>
</reference>
<feature type="region of interest" description="Disordered" evidence="1">
    <location>
        <begin position="425"/>
        <end position="492"/>
    </location>
</feature>
<evidence type="ECO:0000256" key="1">
    <source>
        <dbReference type="SAM" id="MobiDB-lite"/>
    </source>
</evidence>
<dbReference type="InParanoid" id="A0A163KWJ5"/>
<dbReference type="Proteomes" id="UP000078561">
    <property type="component" value="Unassembled WGS sequence"/>
</dbReference>
<dbReference type="OrthoDB" id="2291087at2759"/>
<feature type="region of interest" description="Disordered" evidence="1">
    <location>
        <begin position="1"/>
        <end position="25"/>
    </location>
</feature>
<feature type="region of interest" description="Disordered" evidence="1">
    <location>
        <begin position="130"/>
        <end position="184"/>
    </location>
</feature>
<feature type="compositionally biased region" description="Basic residues" evidence="1">
    <location>
        <begin position="341"/>
        <end position="352"/>
    </location>
</feature>
<evidence type="ECO:0000313" key="2">
    <source>
        <dbReference type="EMBL" id="SAM00990.1"/>
    </source>
</evidence>
<dbReference type="EMBL" id="LT553497">
    <property type="protein sequence ID" value="SAM00990.1"/>
    <property type="molecule type" value="Genomic_DNA"/>
</dbReference>
<gene>
    <name evidence="2" type="primary">ABSGL_06726.1 scaffold 8661</name>
</gene>
<keyword evidence="3" id="KW-1185">Reference proteome</keyword>
<feature type="compositionally biased region" description="Basic residues" evidence="1">
    <location>
        <begin position="1"/>
        <end position="11"/>
    </location>
</feature>
<evidence type="ECO:0000313" key="3">
    <source>
        <dbReference type="Proteomes" id="UP000078561"/>
    </source>
</evidence>
<organism evidence="2">
    <name type="scientific">Absidia glauca</name>
    <name type="common">Pin mould</name>
    <dbReference type="NCBI Taxonomy" id="4829"/>
    <lineage>
        <taxon>Eukaryota</taxon>
        <taxon>Fungi</taxon>
        <taxon>Fungi incertae sedis</taxon>
        <taxon>Mucoromycota</taxon>
        <taxon>Mucoromycotina</taxon>
        <taxon>Mucoromycetes</taxon>
        <taxon>Mucorales</taxon>
        <taxon>Cunninghamellaceae</taxon>
        <taxon>Absidia</taxon>
    </lineage>
</organism>
<feature type="region of interest" description="Disordered" evidence="1">
    <location>
        <begin position="300"/>
        <end position="405"/>
    </location>
</feature>